<feature type="region of interest" description="Disordered" evidence="1">
    <location>
        <begin position="45"/>
        <end position="165"/>
    </location>
</feature>
<gene>
    <name evidence="2" type="ORF">GALL_289350</name>
</gene>
<comment type="caution">
    <text evidence="2">The sequence shown here is derived from an EMBL/GenBank/DDBJ whole genome shotgun (WGS) entry which is preliminary data.</text>
</comment>
<dbReference type="AlphaFoldDB" id="A0A1J5R141"/>
<accession>A0A1J5R141</accession>
<feature type="compositionally biased region" description="Low complexity" evidence="1">
    <location>
        <begin position="121"/>
        <end position="135"/>
    </location>
</feature>
<reference evidence="2" key="1">
    <citation type="submission" date="2016-10" db="EMBL/GenBank/DDBJ databases">
        <title>Sequence of Gallionella enrichment culture.</title>
        <authorList>
            <person name="Poehlein A."/>
            <person name="Muehling M."/>
            <person name="Daniel R."/>
        </authorList>
    </citation>
    <scope>NUCLEOTIDE SEQUENCE</scope>
</reference>
<evidence type="ECO:0000256" key="1">
    <source>
        <dbReference type="SAM" id="MobiDB-lite"/>
    </source>
</evidence>
<evidence type="ECO:0000313" key="2">
    <source>
        <dbReference type="EMBL" id="OIQ89194.1"/>
    </source>
</evidence>
<proteinExistence type="predicted"/>
<organism evidence="2">
    <name type="scientific">mine drainage metagenome</name>
    <dbReference type="NCBI Taxonomy" id="410659"/>
    <lineage>
        <taxon>unclassified sequences</taxon>
        <taxon>metagenomes</taxon>
        <taxon>ecological metagenomes</taxon>
    </lineage>
</organism>
<dbReference type="EMBL" id="MLJW01000340">
    <property type="protein sequence ID" value="OIQ89194.1"/>
    <property type="molecule type" value="Genomic_DNA"/>
</dbReference>
<sequence length="165" mass="16483">MRHAQTQDASDTCAPPAAHRAGLATGLVLGSLGALASCPGLACAGPGLHAHRAGPPATADLRPPLAADDEPAQADRAGHATRAPAPAIGRPAGGLRRTCASPQRHRSSPPRIGPRRPSPQPAAAGVGLGAPARPARTGLFASHGRHGPGHAPFGAETPSPFAQRR</sequence>
<feature type="compositionally biased region" description="Low complexity" evidence="1">
    <location>
        <begin position="82"/>
        <end position="97"/>
    </location>
</feature>
<protein>
    <submittedName>
        <fullName evidence="2">Uncharacterized protein</fullName>
    </submittedName>
</protein>
<name>A0A1J5R141_9ZZZZ</name>